<dbReference type="InterPro" id="IPR036734">
    <property type="entry name" value="Neur_chan_lig-bd_sf"/>
</dbReference>
<dbReference type="InterPro" id="IPR006202">
    <property type="entry name" value="Neur_chan_lig-bd"/>
</dbReference>
<organism evidence="2 3">
    <name type="scientific">Paralvinella palmiformis</name>
    <dbReference type="NCBI Taxonomy" id="53620"/>
    <lineage>
        <taxon>Eukaryota</taxon>
        <taxon>Metazoa</taxon>
        <taxon>Spiralia</taxon>
        <taxon>Lophotrochozoa</taxon>
        <taxon>Annelida</taxon>
        <taxon>Polychaeta</taxon>
        <taxon>Sedentaria</taxon>
        <taxon>Canalipalpata</taxon>
        <taxon>Terebellida</taxon>
        <taxon>Terebelliformia</taxon>
        <taxon>Alvinellidae</taxon>
        <taxon>Paralvinella</taxon>
    </lineage>
</organism>
<sequence length="225" mass="25441">MDHITRITTLWEWLRHPENDPGTSTAIYYVLSGSEISFRMSVSEPVHRPSAVYQLSTGYRPSVGLFGEFIVEEGDARHIQGRRPSILRMIKKVNALITNPENVSRRYRPEEPYAGMEPVALLAGFIWMLASVMAPVGGSADAKRLYDDLLMKGYDSNVRPTSKRGDSTIISFGIRLSQIVAVDEVNQIMTANIWAEQERNRANEMSIVYGHIHVFSYDDDDDDDD</sequence>
<evidence type="ECO:0000259" key="1">
    <source>
        <dbReference type="Pfam" id="PF02931"/>
    </source>
</evidence>
<keyword evidence="3" id="KW-1185">Reference proteome</keyword>
<evidence type="ECO:0000313" key="3">
    <source>
        <dbReference type="Proteomes" id="UP001208570"/>
    </source>
</evidence>
<dbReference type="SUPFAM" id="SSF63712">
    <property type="entry name" value="Nicotinic receptor ligand binding domain-like"/>
    <property type="match status" value="1"/>
</dbReference>
<name>A0AAD9NAQ6_9ANNE</name>
<gene>
    <name evidence="2" type="ORF">LSH36_136g05019</name>
</gene>
<evidence type="ECO:0000313" key="2">
    <source>
        <dbReference type="EMBL" id="KAK2160314.1"/>
    </source>
</evidence>
<dbReference type="GO" id="GO:0016020">
    <property type="term" value="C:membrane"/>
    <property type="evidence" value="ECO:0007669"/>
    <property type="project" value="InterPro"/>
</dbReference>
<comment type="caution">
    <text evidence="2">The sequence shown here is derived from an EMBL/GenBank/DDBJ whole genome shotgun (WGS) entry which is preliminary data.</text>
</comment>
<dbReference type="Gene3D" id="2.70.170.10">
    <property type="entry name" value="Neurotransmitter-gated ion-channel ligand-binding domain"/>
    <property type="match status" value="1"/>
</dbReference>
<dbReference type="Pfam" id="PF02931">
    <property type="entry name" value="Neur_chan_LBD"/>
    <property type="match status" value="1"/>
</dbReference>
<dbReference type="Proteomes" id="UP001208570">
    <property type="component" value="Unassembled WGS sequence"/>
</dbReference>
<dbReference type="GO" id="GO:0005230">
    <property type="term" value="F:extracellular ligand-gated monoatomic ion channel activity"/>
    <property type="evidence" value="ECO:0007669"/>
    <property type="project" value="InterPro"/>
</dbReference>
<feature type="domain" description="Neurotransmitter-gated ion-channel ligand-binding" evidence="1">
    <location>
        <begin position="143"/>
        <end position="198"/>
    </location>
</feature>
<dbReference type="EMBL" id="JAODUP010000136">
    <property type="protein sequence ID" value="KAK2160314.1"/>
    <property type="molecule type" value="Genomic_DNA"/>
</dbReference>
<proteinExistence type="predicted"/>
<dbReference type="AlphaFoldDB" id="A0AAD9NAQ6"/>
<protein>
    <recommendedName>
        <fullName evidence="1">Neurotransmitter-gated ion-channel ligand-binding domain-containing protein</fullName>
    </recommendedName>
</protein>
<reference evidence="2" key="1">
    <citation type="journal article" date="2023" name="Mol. Biol. Evol.">
        <title>Third-Generation Sequencing Reveals the Adaptive Role of the Epigenome in Three Deep-Sea Polychaetes.</title>
        <authorList>
            <person name="Perez M."/>
            <person name="Aroh O."/>
            <person name="Sun Y."/>
            <person name="Lan Y."/>
            <person name="Juniper S.K."/>
            <person name="Young C.R."/>
            <person name="Angers B."/>
            <person name="Qian P.Y."/>
        </authorList>
    </citation>
    <scope>NUCLEOTIDE SEQUENCE</scope>
    <source>
        <strain evidence="2">P08H-3</strain>
    </source>
</reference>
<accession>A0AAD9NAQ6</accession>